<evidence type="ECO:0000313" key="3">
    <source>
        <dbReference type="Proteomes" id="UP000000323"/>
    </source>
</evidence>
<dbReference type="EMBL" id="CP001826">
    <property type="protein sequence ID" value="ACZ43557.1"/>
    <property type="molecule type" value="Genomic_DNA"/>
</dbReference>
<evidence type="ECO:0000256" key="1">
    <source>
        <dbReference type="SAM" id="Phobius"/>
    </source>
</evidence>
<keyword evidence="1" id="KW-0812">Transmembrane</keyword>
<protein>
    <submittedName>
        <fullName evidence="2">Uncharacterized protein</fullName>
    </submittedName>
</protein>
<feature type="transmembrane region" description="Helical" evidence="1">
    <location>
        <begin position="12"/>
        <end position="31"/>
    </location>
</feature>
<dbReference type="STRING" id="525904.Tter_2669"/>
<dbReference type="KEGG" id="ttr:Tter_2669"/>
<accession>D1CII6</accession>
<dbReference type="HOGENOM" id="CLU_2738747_0_0_0"/>
<feature type="transmembrane region" description="Helical" evidence="1">
    <location>
        <begin position="51"/>
        <end position="69"/>
    </location>
</feature>
<proteinExistence type="predicted"/>
<dbReference type="Proteomes" id="UP000000323">
    <property type="component" value="Chromosome 2"/>
</dbReference>
<keyword evidence="1" id="KW-1133">Transmembrane helix</keyword>
<organism evidence="2 3">
    <name type="scientific">Thermobaculum terrenum (strain ATCC BAA-798 / CCMEE 7001 / YNP1)</name>
    <dbReference type="NCBI Taxonomy" id="525904"/>
    <lineage>
        <taxon>Bacteria</taxon>
        <taxon>Bacillati</taxon>
        <taxon>Chloroflexota</taxon>
        <taxon>Chloroflexia</taxon>
        <taxon>Candidatus Thermobaculales</taxon>
        <taxon>Candidatus Thermobaculaceae</taxon>
        <taxon>Thermobaculum</taxon>
    </lineage>
</organism>
<dbReference type="AlphaFoldDB" id="D1CII6"/>
<evidence type="ECO:0000313" key="2">
    <source>
        <dbReference type="EMBL" id="ACZ43557.1"/>
    </source>
</evidence>
<keyword evidence="3" id="KW-1185">Reference proteome</keyword>
<dbReference type="RefSeq" id="WP_012876588.1">
    <property type="nucleotide sequence ID" value="NC_013526.1"/>
</dbReference>
<keyword evidence="1" id="KW-0472">Membrane</keyword>
<sequence>MDPGFIDRLGGLRGAIGLLVLIVGLGALLGITISLGLSKWYPGIRSGGGELVTVIITCLLVTLWVLGAVRR</sequence>
<name>D1CII6_THET1</name>
<gene>
    <name evidence="2" type="ordered locus">Tter_2669</name>
</gene>
<reference evidence="3" key="1">
    <citation type="journal article" date="2010" name="Stand. Genomic Sci.">
        <title>Complete genome sequence of 'Thermobaculum terrenum' type strain (YNP1).</title>
        <authorList>
            <person name="Kiss H."/>
            <person name="Cleland D."/>
            <person name="Lapidus A."/>
            <person name="Lucas S."/>
            <person name="Glavina Del Rio T."/>
            <person name="Nolan M."/>
            <person name="Tice H."/>
            <person name="Han C."/>
            <person name="Goodwin L."/>
            <person name="Pitluck S."/>
            <person name="Liolios K."/>
            <person name="Ivanova N."/>
            <person name="Mavromatis K."/>
            <person name="Ovchinnikova G."/>
            <person name="Pati A."/>
            <person name="Chen A."/>
            <person name="Palaniappan K."/>
            <person name="Land M."/>
            <person name="Hauser L."/>
            <person name="Chang Y."/>
            <person name="Jeffries C."/>
            <person name="Lu M."/>
            <person name="Brettin T."/>
            <person name="Detter J."/>
            <person name="Goker M."/>
            <person name="Tindall B."/>
            <person name="Beck B."/>
            <person name="McDermott T."/>
            <person name="Woyke T."/>
            <person name="Bristow J."/>
            <person name="Eisen J."/>
            <person name="Markowitz V."/>
            <person name="Hugenholtz P."/>
            <person name="Kyrpides N."/>
            <person name="Klenk H."/>
            <person name="Cheng J."/>
        </authorList>
    </citation>
    <scope>NUCLEOTIDE SEQUENCE [LARGE SCALE GENOMIC DNA]</scope>
    <source>
        <strain evidence="3">ATCC BAA-798 / YNP1</strain>
    </source>
</reference>